<keyword evidence="2 4" id="KW-0863">Zinc-finger</keyword>
<evidence type="ECO:0000313" key="8">
    <source>
        <dbReference type="Proteomes" id="UP001314205"/>
    </source>
</evidence>
<proteinExistence type="predicted"/>
<dbReference type="InterPro" id="IPR019786">
    <property type="entry name" value="Zinc_finger_PHD-type_CS"/>
</dbReference>
<dbReference type="SUPFAM" id="SSF57997">
    <property type="entry name" value="Tropomyosin"/>
    <property type="match status" value="1"/>
</dbReference>
<dbReference type="AlphaFoldDB" id="A0AAV1L6S4"/>
<keyword evidence="8" id="KW-1185">Reference proteome</keyword>
<keyword evidence="3" id="KW-0862">Zinc</keyword>
<evidence type="ECO:0000259" key="6">
    <source>
        <dbReference type="PROSITE" id="PS50016"/>
    </source>
</evidence>
<evidence type="ECO:0000256" key="1">
    <source>
        <dbReference type="ARBA" id="ARBA00022723"/>
    </source>
</evidence>
<dbReference type="InterPro" id="IPR011011">
    <property type="entry name" value="Znf_FYVE_PHD"/>
</dbReference>
<keyword evidence="1" id="KW-0479">Metal-binding</keyword>
<dbReference type="Pfam" id="PF25298">
    <property type="entry name" value="Baculo_FP_2nd"/>
    <property type="match status" value="1"/>
</dbReference>
<dbReference type="Gene3D" id="3.30.40.10">
    <property type="entry name" value="Zinc/RING finger domain, C3HC4 (zinc finger)"/>
    <property type="match status" value="1"/>
</dbReference>
<dbReference type="InterPro" id="IPR001965">
    <property type="entry name" value="Znf_PHD"/>
</dbReference>
<dbReference type="EMBL" id="CAVLGL010000086">
    <property type="protein sequence ID" value="CAK1590968.1"/>
    <property type="molecule type" value="Genomic_DNA"/>
</dbReference>
<organism evidence="7 8">
    <name type="scientific">Parnassius mnemosyne</name>
    <name type="common">clouded apollo</name>
    <dbReference type="NCBI Taxonomy" id="213953"/>
    <lineage>
        <taxon>Eukaryota</taxon>
        <taxon>Metazoa</taxon>
        <taxon>Ecdysozoa</taxon>
        <taxon>Arthropoda</taxon>
        <taxon>Hexapoda</taxon>
        <taxon>Insecta</taxon>
        <taxon>Pterygota</taxon>
        <taxon>Neoptera</taxon>
        <taxon>Endopterygota</taxon>
        <taxon>Lepidoptera</taxon>
        <taxon>Glossata</taxon>
        <taxon>Ditrysia</taxon>
        <taxon>Papilionoidea</taxon>
        <taxon>Papilionidae</taxon>
        <taxon>Parnassiinae</taxon>
        <taxon>Parnassini</taxon>
        <taxon>Parnassius</taxon>
        <taxon>Driopa</taxon>
    </lineage>
</organism>
<sequence>MGKCSQCNKIVTKKSPGIQCGKCSKWTHGQCTAISEEQLNVLNSTDSVDWKCRTCTGTAKPKRISCIIPDAEEDTGSSSELQYNTLTRKIISDIRRELREIMQQELQTTLQFFSEKMDEYQEKIKEYEINLKLTDNQIKDIKNNLKNVSLKNDAIEQKINSLQQNLIINNIEICGIAEEAAENLLDLTKRIAIKINQNLQDIIKAFRKKTARSNNSNNSQSVVILSLRDRCKEMWLESSKNIDISCRDIGLSQGSKIYFRESLTPATAYLLWKSKTELKRNNPCKFVWCKNGVILARKHETDKIHHIRSSNDVERLVKSFNTK</sequence>
<keyword evidence="5" id="KW-0175">Coiled coil</keyword>
<feature type="coiled-coil region" evidence="5">
    <location>
        <begin position="103"/>
        <end position="165"/>
    </location>
</feature>
<name>A0AAV1L6S4_9NEOP</name>
<dbReference type="PROSITE" id="PS01359">
    <property type="entry name" value="ZF_PHD_1"/>
    <property type="match status" value="1"/>
</dbReference>
<evidence type="ECO:0000313" key="7">
    <source>
        <dbReference type="EMBL" id="CAK1590968.1"/>
    </source>
</evidence>
<dbReference type="SMART" id="SM00249">
    <property type="entry name" value="PHD"/>
    <property type="match status" value="1"/>
</dbReference>
<dbReference type="Proteomes" id="UP001314205">
    <property type="component" value="Unassembled WGS sequence"/>
</dbReference>
<dbReference type="InterPro" id="IPR057251">
    <property type="entry name" value="FP_C"/>
</dbReference>
<gene>
    <name evidence="7" type="ORF">PARMNEM_LOCUS11265</name>
</gene>
<feature type="domain" description="PHD-type" evidence="6">
    <location>
        <begin position="1"/>
        <end position="58"/>
    </location>
</feature>
<reference evidence="7 8" key="1">
    <citation type="submission" date="2023-11" db="EMBL/GenBank/DDBJ databases">
        <authorList>
            <person name="Hedman E."/>
            <person name="Englund M."/>
            <person name="Stromberg M."/>
            <person name="Nyberg Akerstrom W."/>
            <person name="Nylinder S."/>
            <person name="Jareborg N."/>
            <person name="Kallberg Y."/>
            <person name="Kronander E."/>
        </authorList>
    </citation>
    <scope>NUCLEOTIDE SEQUENCE [LARGE SCALE GENOMIC DNA]</scope>
</reference>
<accession>A0AAV1L6S4</accession>
<dbReference type="Pfam" id="PF00628">
    <property type="entry name" value="PHD"/>
    <property type="match status" value="1"/>
</dbReference>
<dbReference type="GO" id="GO:0008270">
    <property type="term" value="F:zinc ion binding"/>
    <property type="evidence" value="ECO:0007669"/>
    <property type="project" value="UniProtKB-KW"/>
</dbReference>
<evidence type="ECO:0000256" key="2">
    <source>
        <dbReference type="ARBA" id="ARBA00022771"/>
    </source>
</evidence>
<dbReference type="InterPro" id="IPR013083">
    <property type="entry name" value="Znf_RING/FYVE/PHD"/>
</dbReference>
<dbReference type="InterPro" id="IPR019787">
    <property type="entry name" value="Znf_PHD-finger"/>
</dbReference>
<dbReference type="SUPFAM" id="SSF57903">
    <property type="entry name" value="FYVE/PHD zinc finger"/>
    <property type="match status" value="1"/>
</dbReference>
<comment type="caution">
    <text evidence="7">The sequence shown here is derived from an EMBL/GenBank/DDBJ whole genome shotgun (WGS) entry which is preliminary data.</text>
</comment>
<dbReference type="PROSITE" id="PS50016">
    <property type="entry name" value="ZF_PHD_2"/>
    <property type="match status" value="1"/>
</dbReference>
<evidence type="ECO:0000256" key="4">
    <source>
        <dbReference type="PROSITE-ProRule" id="PRU00146"/>
    </source>
</evidence>
<evidence type="ECO:0000256" key="3">
    <source>
        <dbReference type="ARBA" id="ARBA00022833"/>
    </source>
</evidence>
<evidence type="ECO:0000256" key="5">
    <source>
        <dbReference type="SAM" id="Coils"/>
    </source>
</evidence>
<protein>
    <recommendedName>
        <fullName evidence="6">PHD-type domain-containing protein</fullName>
    </recommendedName>
</protein>